<dbReference type="InterPro" id="IPR032104">
    <property type="entry name" value="Spaetzle"/>
</dbReference>
<dbReference type="Proteomes" id="UP001152759">
    <property type="component" value="Chromosome 10"/>
</dbReference>
<dbReference type="GO" id="GO:0021556">
    <property type="term" value="P:central nervous system formation"/>
    <property type="evidence" value="ECO:0007669"/>
    <property type="project" value="TreeGrafter"/>
</dbReference>
<feature type="signal peptide" evidence="5">
    <location>
        <begin position="1"/>
        <end position="25"/>
    </location>
</feature>
<protein>
    <recommendedName>
        <fullName evidence="6">Spaetzle domain-containing protein</fullName>
    </recommendedName>
</protein>
<evidence type="ECO:0000256" key="3">
    <source>
        <dbReference type="ARBA" id="ARBA00023180"/>
    </source>
</evidence>
<dbReference type="InterPro" id="IPR052444">
    <property type="entry name" value="Spz/Toll_ligand-like"/>
</dbReference>
<evidence type="ECO:0000256" key="1">
    <source>
        <dbReference type="ARBA" id="ARBA00022729"/>
    </source>
</evidence>
<dbReference type="GO" id="GO:0045087">
    <property type="term" value="P:innate immune response"/>
    <property type="evidence" value="ECO:0007669"/>
    <property type="project" value="TreeGrafter"/>
</dbReference>
<feature type="compositionally biased region" description="Low complexity" evidence="4">
    <location>
        <begin position="129"/>
        <end position="139"/>
    </location>
</feature>
<dbReference type="GO" id="GO:0005121">
    <property type="term" value="F:Toll binding"/>
    <property type="evidence" value="ECO:0007669"/>
    <property type="project" value="TreeGrafter"/>
</dbReference>
<dbReference type="GO" id="GO:0008083">
    <property type="term" value="F:growth factor activity"/>
    <property type="evidence" value="ECO:0007669"/>
    <property type="project" value="TreeGrafter"/>
</dbReference>
<evidence type="ECO:0000313" key="8">
    <source>
        <dbReference type="Proteomes" id="UP001152759"/>
    </source>
</evidence>
<evidence type="ECO:0000256" key="4">
    <source>
        <dbReference type="SAM" id="MobiDB-lite"/>
    </source>
</evidence>
<feature type="region of interest" description="Disordered" evidence="4">
    <location>
        <begin position="129"/>
        <end position="204"/>
    </location>
</feature>
<dbReference type="PANTHER" id="PTHR23199">
    <property type="entry name" value="NEUROTROPHIN 1-RELATED"/>
    <property type="match status" value="1"/>
</dbReference>
<dbReference type="EMBL" id="OU963871">
    <property type="protein sequence ID" value="CAH0383386.1"/>
    <property type="molecule type" value="Genomic_DNA"/>
</dbReference>
<keyword evidence="2" id="KW-1015">Disulfide bond</keyword>
<evidence type="ECO:0000256" key="5">
    <source>
        <dbReference type="SAM" id="SignalP"/>
    </source>
</evidence>
<name>A0A9P0F0N8_BEMTA</name>
<dbReference type="PANTHER" id="PTHR23199:SF12">
    <property type="entry name" value="NEUROTROPHIN 1-RELATED"/>
    <property type="match status" value="1"/>
</dbReference>
<keyword evidence="1 5" id="KW-0732">Signal</keyword>
<accession>A0A9P0F0N8</accession>
<evidence type="ECO:0000313" key="7">
    <source>
        <dbReference type="EMBL" id="CAH0383386.1"/>
    </source>
</evidence>
<dbReference type="GO" id="GO:0005615">
    <property type="term" value="C:extracellular space"/>
    <property type="evidence" value="ECO:0007669"/>
    <property type="project" value="UniProtKB-ARBA"/>
</dbReference>
<evidence type="ECO:0000259" key="6">
    <source>
        <dbReference type="Pfam" id="PF16077"/>
    </source>
</evidence>
<feature type="compositionally biased region" description="Low complexity" evidence="4">
    <location>
        <begin position="154"/>
        <end position="198"/>
    </location>
</feature>
<sequence>MLLSILWRVYMLLWVSEMWSDEAQAGGWRVLAEAGPETSTRSAKDLLKEHRAHDILPTIPSIRDKPFSYKPFVLNKFHTKHSKNKTVYTENEIPAVGAAIMGYMDIPSVPGSKAETSGCWRRSFECSGLRGRSYGSSSRNFRPLSPERTAQENSSGKKSTTQQQSQAQPQGQSSNVKQPQPTQAVQTTAAAPQSQPQVPDTPRPACAREMNFCMHTVDYPDDRVHDTIDSYYDEVRTIYNELHQYSAEEFITDDNVTHKFRHKGHFVCESEVAYIRIGWALNWKNKWMIVINTDKYPQSVRIETCKYPNGKCEYLPPCYKSMCIQRQMPVKLLAIDPNKPHHRPMVDVFQIPTSCACFVENFQYNSN</sequence>
<feature type="domain" description="Spaetzle" evidence="6">
    <location>
        <begin position="266"/>
        <end position="359"/>
    </location>
</feature>
<proteinExistence type="predicted"/>
<feature type="chain" id="PRO_5040243359" description="Spaetzle domain-containing protein" evidence="5">
    <location>
        <begin position="26"/>
        <end position="367"/>
    </location>
</feature>
<organism evidence="7 8">
    <name type="scientific">Bemisia tabaci</name>
    <name type="common">Sweetpotato whitefly</name>
    <name type="synonym">Aleurodes tabaci</name>
    <dbReference type="NCBI Taxonomy" id="7038"/>
    <lineage>
        <taxon>Eukaryota</taxon>
        <taxon>Metazoa</taxon>
        <taxon>Ecdysozoa</taxon>
        <taxon>Arthropoda</taxon>
        <taxon>Hexapoda</taxon>
        <taxon>Insecta</taxon>
        <taxon>Pterygota</taxon>
        <taxon>Neoptera</taxon>
        <taxon>Paraneoptera</taxon>
        <taxon>Hemiptera</taxon>
        <taxon>Sternorrhyncha</taxon>
        <taxon>Aleyrodoidea</taxon>
        <taxon>Aleyrodidae</taxon>
        <taxon>Aleyrodinae</taxon>
        <taxon>Bemisia</taxon>
    </lineage>
</organism>
<gene>
    <name evidence="7" type="ORF">BEMITA_LOCUS2840</name>
</gene>
<dbReference type="SUPFAM" id="SSF57501">
    <property type="entry name" value="Cystine-knot cytokines"/>
    <property type="match status" value="1"/>
</dbReference>
<dbReference type="AlphaFoldDB" id="A0A9P0F0N8"/>
<dbReference type="Pfam" id="PF16077">
    <property type="entry name" value="Spaetzle"/>
    <property type="match status" value="1"/>
</dbReference>
<keyword evidence="3" id="KW-0325">Glycoprotein</keyword>
<dbReference type="InterPro" id="IPR029034">
    <property type="entry name" value="Cystine-knot_cytokine"/>
</dbReference>
<evidence type="ECO:0000256" key="2">
    <source>
        <dbReference type="ARBA" id="ARBA00023157"/>
    </source>
</evidence>
<dbReference type="Gene3D" id="2.10.90.10">
    <property type="entry name" value="Cystine-knot cytokines"/>
    <property type="match status" value="1"/>
</dbReference>
<keyword evidence="8" id="KW-1185">Reference proteome</keyword>
<reference evidence="7" key="1">
    <citation type="submission" date="2021-12" db="EMBL/GenBank/DDBJ databases">
        <authorList>
            <person name="King R."/>
        </authorList>
    </citation>
    <scope>NUCLEOTIDE SEQUENCE</scope>
</reference>